<comment type="caution">
    <text evidence="3">The sequence shown here is derived from an EMBL/GenBank/DDBJ whole genome shotgun (WGS) entry which is preliminary data.</text>
</comment>
<proteinExistence type="predicted"/>
<evidence type="ECO:0000313" key="3">
    <source>
        <dbReference type="EMBL" id="MEQ2272208.1"/>
    </source>
</evidence>
<feature type="domain" description="MCM8 N-terminal" evidence="2">
    <location>
        <begin position="118"/>
        <end position="187"/>
    </location>
</feature>
<organism evidence="3 4">
    <name type="scientific">Xenotaenia resolanae</name>
    <dbReference type="NCBI Taxonomy" id="208358"/>
    <lineage>
        <taxon>Eukaryota</taxon>
        <taxon>Metazoa</taxon>
        <taxon>Chordata</taxon>
        <taxon>Craniata</taxon>
        <taxon>Vertebrata</taxon>
        <taxon>Euteleostomi</taxon>
        <taxon>Actinopterygii</taxon>
        <taxon>Neopterygii</taxon>
        <taxon>Teleostei</taxon>
        <taxon>Neoteleostei</taxon>
        <taxon>Acanthomorphata</taxon>
        <taxon>Ovalentaria</taxon>
        <taxon>Atherinomorphae</taxon>
        <taxon>Cyprinodontiformes</taxon>
        <taxon>Goodeidae</taxon>
        <taxon>Xenotaenia</taxon>
    </lineage>
</organism>
<evidence type="ECO:0000313" key="4">
    <source>
        <dbReference type="Proteomes" id="UP001444071"/>
    </source>
</evidence>
<gene>
    <name evidence="3" type="ORF">XENORESO_016623</name>
</gene>
<dbReference type="Proteomes" id="UP001444071">
    <property type="component" value="Unassembled WGS sequence"/>
</dbReference>
<dbReference type="InterPro" id="IPR058767">
    <property type="entry name" value="MCM8_N"/>
</dbReference>
<feature type="non-terminal residue" evidence="3">
    <location>
        <position position="187"/>
    </location>
</feature>
<protein>
    <recommendedName>
        <fullName evidence="2">MCM8 N-terminal domain-containing protein</fullName>
    </recommendedName>
</protein>
<name>A0ABV0WRC8_9TELE</name>
<evidence type="ECO:0000256" key="1">
    <source>
        <dbReference type="SAM" id="MobiDB-lite"/>
    </source>
</evidence>
<feature type="region of interest" description="Disordered" evidence="1">
    <location>
        <begin position="1"/>
        <end position="85"/>
    </location>
</feature>
<evidence type="ECO:0000259" key="2">
    <source>
        <dbReference type="Pfam" id="PF26065"/>
    </source>
</evidence>
<feature type="compositionally biased region" description="Gly residues" evidence="1">
    <location>
        <begin position="11"/>
        <end position="53"/>
    </location>
</feature>
<sequence>MSAEGSPTGSWRGGSRGWRGSGNGWRGNGRGWRGGGGSGWRGGGGRGWRGQGGWRRPPRGGSAGAGGSQGGGVSGGGSGNPAFSSQRAPIQTTLDALCPYKGWTLYFTEGFIESSPSVEKIKVFEKYFTSRIHLYNKDEIERQGSVLVDYTELTGDKLVCEALPDIVTDLQEQPEVMLNCLGVAIHQ</sequence>
<keyword evidence="4" id="KW-1185">Reference proteome</keyword>
<feature type="compositionally biased region" description="Gly residues" evidence="1">
    <location>
        <begin position="61"/>
        <end position="79"/>
    </location>
</feature>
<accession>A0ABV0WRC8</accession>
<dbReference type="Pfam" id="PF26065">
    <property type="entry name" value="MCM8_N"/>
    <property type="match status" value="1"/>
</dbReference>
<reference evidence="3 4" key="1">
    <citation type="submission" date="2021-06" db="EMBL/GenBank/DDBJ databases">
        <authorList>
            <person name="Palmer J.M."/>
        </authorList>
    </citation>
    <scope>NUCLEOTIDE SEQUENCE [LARGE SCALE GENOMIC DNA]</scope>
    <source>
        <strain evidence="3 4">XR_2019</strain>
        <tissue evidence="3">Muscle</tissue>
    </source>
</reference>
<dbReference type="EMBL" id="JAHRIM010065575">
    <property type="protein sequence ID" value="MEQ2272208.1"/>
    <property type="molecule type" value="Genomic_DNA"/>
</dbReference>